<organism evidence="4 5">
    <name type="scientific">Phaseolus angularis</name>
    <name type="common">Azuki bean</name>
    <name type="synonym">Vigna angularis</name>
    <dbReference type="NCBI Taxonomy" id="3914"/>
    <lineage>
        <taxon>Eukaryota</taxon>
        <taxon>Viridiplantae</taxon>
        <taxon>Streptophyta</taxon>
        <taxon>Embryophyta</taxon>
        <taxon>Tracheophyta</taxon>
        <taxon>Spermatophyta</taxon>
        <taxon>Magnoliopsida</taxon>
        <taxon>eudicotyledons</taxon>
        <taxon>Gunneridae</taxon>
        <taxon>Pentapetalae</taxon>
        <taxon>rosids</taxon>
        <taxon>fabids</taxon>
        <taxon>Fabales</taxon>
        <taxon>Fabaceae</taxon>
        <taxon>Papilionoideae</taxon>
        <taxon>50 kb inversion clade</taxon>
        <taxon>NPAAA clade</taxon>
        <taxon>indigoferoid/millettioid clade</taxon>
        <taxon>Phaseoleae</taxon>
        <taxon>Vigna</taxon>
    </lineage>
</organism>
<keyword evidence="2" id="KW-0732">Signal</keyword>
<sequence>MGSRKVVLLLMVFLAVCMVTCRPYDDLGKDTKAKAEDAKKFASGELHDAEEKNPSFSDWAQDKFSESFGAEEDKEKQPTENMMNNVEDVATSAAGTMKSAASGASDYASEKATDAVEAVSGAMAQGKEKMNDAYNEDVKVIKMPTDTREKIGDTYNDAKEKIQTASDKASSVAYNAKDNMDESIEYVKDRAGNAYDEGKQKMNLASEKFSDTKASEVYDEARDKVKGTMDCGNMGVDGFDEANDSKENIGVRNEYGRDKVAETFDQAKREVEEAYASAKNTMTEEAKAKYEAAKEKASDAAGDVGAKMRNTPNQ</sequence>
<dbReference type="OrthoDB" id="20872at2759"/>
<dbReference type="PANTHER" id="PTHR47372">
    <property type="entry name" value="DAUER UP-REGULATED-RELATED"/>
    <property type="match status" value="1"/>
</dbReference>
<reference evidence="3 6" key="3">
    <citation type="submission" date="2020-05" db="EMBL/GenBank/DDBJ databases">
        <title>Vigna angularis (adzuki bean) Var. LongXiaoDou No. 4 denovo assembly.</title>
        <authorList>
            <person name="Xiang H."/>
        </authorList>
    </citation>
    <scope>NUCLEOTIDE SEQUENCE [LARGE SCALE GENOMIC DNA]</scope>
    <source>
        <tissue evidence="3">Leaf</tissue>
    </source>
</reference>
<feature type="chain" id="PRO_5036294353" evidence="2">
    <location>
        <begin position="22"/>
        <end position="314"/>
    </location>
</feature>
<dbReference type="Proteomes" id="UP000743370">
    <property type="component" value="Unassembled WGS sequence"/>
</dbReference>
<feature type="compositionally biased region" description="Basic and acidic residues" evidence="1">
    <location>
        <begin position="60"/>
        <end position="78"/>
    </location>
</feature>
<gene>
    <name evidence="3" type="ORF">HKW66_Vig0157370</name>
    <name evidence="4" type="ORF">LR48_Vigan06g046100</name>
</gene>
<feature type="region of interest" description="Disordered" evidence="1">
    <location>
        <begin position="235"/>
        <end position="254"/>
    </location>
</feature>
<dbReference type="EMBL" id="CM003376">
    <property type="protein sequence ID" value="KOM45155.1"/>
    <property type="molecule type" value="Genomic_DNA"/>
</dbReference>
<feature type="compositionally biased region" description="Basic and acidic residues" evidence="1">
    <location>
        <begin position="42"/>
        <end position="53"/>
    </location>
</feature>
<protein>
    <submittedName>
        <fullName evidence="4">Uncharacterized protein</fullName>
    </submittedName>
</protein>
<dbReference type="Gramene" id="KOM45155">
    <property type="protein sequence ID" value="KOM45155"/>
    <property type="gene ID" value="LR48_Vigan06g046100"/>
</dbReference>
<dbReference type="EMBL" id="JABFOF010000010">
    <property type="protein sequence ID" value="KAG2376109.1"/>
    <property type="molecule type" value="Genomic_DNA"/>
</dbReference>
<proteinExistence type="predicted"/>
<evidence type="ECO:0000256" key="2">
    <source>
        <dbReference type="SAM" id="SignalP"/>
    </source>
</evidence>
<dbReference type="PANTHER" id="PTHR47372:SF33">
    <property type="entry name" value="LATE EMBRYOGENESIS ABUNDANT (LEA) PROTEIN-RELATED"/>
    <property type="match status" value="1"/>
</dbReference>
<feature type="signal peptide" evidence="2">
    <location>
        <begin position="1"/>
        <end position="21"/>
    </location>
</feature>
<feature type="region of interest" description="Disordered" evidence="1">
    <location>
        <begin position="42"/>
        <end position="83"/>
    </location>
</feature>
<name>A0A0L9UQH9_PHAAN</name>
<feature type="region of interest" description="Disordered" evidence="1">
    <location>
        <begin position="290"/>
        <end position="314"/>
    </location>
</feature>
<reference evidence="5" key="1">
    <citation type="journal article" date="2015" name="Proc. Natl. Acad. Sci. U.S.A.">
        <title>Genome sequencing of adzuki bean (Vigna angularis) provides insight into high starch and low fat accumulation and domestication.</title>
        <authorList>
            <person name="Yang K."/>
            <person name="Tian Z."/>
            <person name="Chen C."/>
            <person name="Luo L."/>
            <person name="Zhao B."/>
            <person name="Wang Z."/>
            <person name="Yu L."/>
            <person name="Li Y."/>
            <person name="Sun Y."/>
            <person name="Li W."/>
            <person name="Chen Y."/>
            <person name="Li Y."/>
            <person name="Zhang Y."/>
            <person name="Ai D."/>
            <person name="Zhao J."/>
            <person name="Shang C."/>
            <person name="Ma Y."/>
            <person name="Wu B."/>
            <person name="Wang M."/>
            <person name="Gao L."/>
            <person name="Sun D."/>
            <person name="Zhang P."/>
            <person name="Guo F."/>
            <person name="Wang W."/>
            <person name="Li Y."/>
            <person name="Wang J."/>
            <person name="Varshney R.K."/>
            <person name="Wang J."/>
            <person name="Ling H.Q."/>
            <person name="Wan P."/>
        </authorList>
    </citation>
    <scope>NUCLEOTIDE SEQUENCE</scope>
    <source>
        <strain evidence="5">cv. Jingnong 6</strain>
    </source>
</reference>
<dbReference type="KEGG" id="var:108335387"/>
<evidence type="ECO:0000313" key="6">
    <source>
        <dbReference type="Proteomes" id="UP000743370"/>
    </source>
</evidence>
<feature type="compositionally biased region" description="Basic and acidic residues" evidence="1">
    <location>
        <begin position="243"/>
        <end position="254"/>
    </location>
</feature>
<evidence type="ECO:0000256" key="1">
    <source>
        <dbReference type="SAM" id="MobiDB-lite"/>
    </source>
</evidence>
<dbReference type="STRING" id="3914.A0A0L9UQH9"/>
<dbReference type="Gene3D" id="6.10.140.1430">
    <property type="match status" value="1"/>
</dbReference>
<dbReference type="AlphaFoldDB" id="A0A0L9UQH9"/>
<reference evidence="4" key="2">
    <citation type="submission" date="2015-02" db="EMBL/GenBank/DDBJ databases">
        <authorList>
            <person name="Chooi Y.-H."/>
        </authorList>
    </citation>
    <scope>NUCLEOTIDE SEQUENCE</scope>
    <source>
        <tissue evidence="4">Seedling</tissue>
    </source>
</reference>
<accession>A0A0L9UQH9</accession>
<evidence type="ECO:0000313" key="3">
    <source>
        <dbReference type="EMBL" id="KAG2376109.1"/>
    </source>
</evidence>
<evidence type="ECO:0000313" key="5">
    <source>
        <dbReference type="Proteomes" id="UP000053144"/>
    </source>
</evidence>
<dbReference type="Proteomes" id="UP000053144">
    <property type="component" value="Chromosome 6"/>
</dbReference>
<dbReference type="OMA" id="CVGTCRP"/>
<evidence type="ECO:0000313" key="4">
    <source>
        <dbReference type="EMBL" id="KOM45155.1"/>
    </source>
</evidence>